<sequence>MSRRDGTDEATGDTDRAQLVLVAAAVVAVALVPMVLAYLQLGYHADVAATADHGRVGADTERALDRAVHNASRPVAGEYGWSARDGAVDVVDRRLRATTKRIERARLDEGVAVRIRRNDSAAAAWAARECPRGPDRRFGPCETDRAVVVQERADETAVLAVAFDVTVTGERSTTRLTLVAGRNPA</sequence>
<name>A0ABD5PD53_9EURY</name>
<accession>A0ABD5PD53</accession>
<evidence type="ECO:0000313" key="2">
    <source>
        <dbReference type="EMBL" id="MFC4358648.1"/>
    </source>
</evidence>
<dbReference type="RefSeq" id="WP_390208735.1">
    <property type="nucleotide sequence ID" value="NZ_JBHSDS010000006.1"/>
</dbReference>
<organism evidence="2 3">
    <name type="scientific">Halobium salinum</name>
    <dbReference type="NCBI Taxonomy" id="1364940"/>
    <lineage>
        <taxon>Archaea</taxon>
        <taxon>Methanobacteriati</taxon>
        <taxon>Methanobacteriota</taxon>
        <taxon>Stenosarchaea group</taxon>
        <taxon>Halobacteria</taxon>
        <taxon>Halobacteriales</taxon>
        <taxon>Haloferacaceae</taxon>
        <taxon>Halobium</taxon>
    </lineage>
</organism>
<protein>
    <recommendedName>
        <fullName evidence="4">Flp pilus-assembly TadG-like N-terminal domain-containing protein</fullName>
    </recommendedName>
</protein>
<feature type="transmembrane region" description="Helical" evidence="1">
    <location>
        <begin position="20"/>
        <end position="39"/>
    </location>
</feature>
<dbReference type="AlphaFoldDB" id="A0ABD5PD53"/>
<keyword evidence="1" id="KW-0812">Transmembrane</keyword>
<dbReference type="InterPro" id="IPR055685">
    <property type="entry name" value="DUF7261"/>
</dbReference>
<keyword evidence="1" id="KW-1133">Transmembrane helix</keyword>
<comment type="caution">
    <text evidence="2">The sequence shown here is derived from an EMBL/GenBank/DDBJ whole genome shotgun (WGS) entry which is preliminary data.</text>
</comment>
<dbReference type="EMBL" id="JBHSDS010000006">
    <property type="protein sequence ID" value="MFC4358648.1"/>
    <property type="molecule type" value="Genomic_DNA"/>
</dbReference>
<keyword evidence="1" id="KW-0472">Membrane</keyword>
<gene>
    <name evidence="2" type="ORF">ACFO0N_11925</name>
</gene>
<evidence type="ECO:0000256" key="1">
    <source>
        <dbReference type="SAM" id="Phobius"/>
    </source>
</evidence>
<keyword evidence="3" id="KW-1185">Reference proteome</keyword>
<evidence type="ECO:0008006" key="4">
    <source>
        <dbReference type="Google" id="ProtNLM"/>
    </source>
</evidence>
<reference evidence="2 3" key="1">
    <citation type="journal article" date="2019" name="Int. J. Syst. Evol. Microbiol.">
        <title>The Global Catalogue of Microorganisms (GCM) 10K type strain sequencing project: providing services to taxonomists for standard genome sequencing and annotation.</title>
        <authorList>
            <consortium name="The Broad Institute Genomics Platform"/>
            <consortium name="The Broad Institute Genome Sequencing Center for Infectious Disease"/>
            <person name="Wu L."/>
            <person name="Ma J."/>
        </authorList>
    </citation>
    <scope>NUCLEOTIDE SEQUENCE [LARGE SCALE GENOMIC DNA]</scope>
    <source>
        <strain evidence="2 3">CGMCC 1.12553</strain>
    </source>
</reference>
<evidence type="ECO:0000313" key="3">
    <source>
        <dbReference type="Proteomes" id="UP001595921"/>
    </source>
</evidence>
<proteinExistence type="predicted"/>
<dbReference type="Pfam" id="PF23922">
    <property type="entry name" value="DUF7261"/>
    <property type="match status" value="1"/>
</dbReference>
<dbReference type="Proteomes" id="UP001595921">
    <property type="component" value="Unassembled WGS sequence"/>
</dbReference>